<protein>
    <recommendedName>
        <fullName evidence="13">Cytochrome P450</fullName>
    </recommendedName>
</protein>
<dbReference type="InterPro" id="IPR036396">
    <property type="entry name" value="Cyt_P450_sf"/>
</dbReference>
<evidence type="ECO:0000256" key="1">
    <source>
        <dbReference type="ARBA" id="ARBA00001971"/>
    </source>
</evidence>
<comment type="caution">
    <text evidence="11">The sequence shown here is derived from an EMBL/GenBank/DDBJ whole genome shotgun (WGS) entry which is preliminary data.</text>
</comment>
<reference evidence="11 12" key="1">
    <citation type="journal article" name="Sci. Rep.">
        <title>Telomere-to-telomere assembled and centromere annotated genomes of the two main subspecies of the button mushroom Agaricus bisporus reveal especially polymorphic chromosome ends.</title>
        <authorList>
            <person name="Sonnenberg A.S.M."/>
            <person name="Sedaghat-Telgerd N."/>
            <person name="Lavrijssen B."/>
            <person name="Ohm R.A."/>
            <person name="Hendrickx P.M."/>
            <person name="Scholtmeijer K."/>
            <person name="Baars J.J.P."/>
            <person name="van Peer A."/>
        </authorList>
    </citation>
    <scope>NUCLEOTIDE SEQUENCE [LARGE SCALE GENOMIC DNA]</scope>
    <source>
        <strain evidence="11 12">H119_p4</strain>
    </source>
</reference>
<dbReference type="Pfam" id="PF00067">
    <property type="entry name" value="p450"/>
    <property type="match status" value="1"/>
</dbReference>
<dbReference type="PRINTS" id="PR00385">
    <property type="entry name" value="P450"/>
</dbReference>
<evidence type="ECO:0000256" key="8">
    <source>
        <dbReference type="ARBA" id="ARBA00023033"/>
    </source>
</evidence>
<dbReference type="GO" id="GO:0004497">
    <property type="term" value="F:monooxygenase activity"/>
    <property type="evidence" value="ECO:0007669"/>
    <property type="project" value="UniProtKB-KW"/>
</dbReference>
<dbReference type="PANTHER" id="PTHR46300">
    <property type="entry name" value="P450, PUTATIVE (EUROFUNG)-RELATED-RELATED"/>
    <property type="match status" value="1"/>
</dbReference>
<evidence type="ECO:0000256" key="2">
    <source>
        <dbReference type="ARBA" id="ARBA00005179"/>
    </source>
</evidence>
<evidence type="ECO:0000256" key="10">
    <source>
        <dbReference type="RuleBase" id="RU000461"/>
    </source>
</evidence>
<evidence type="ECO:0000256" key="7">
    <source>
        <dbReference type="ARBA" id="ARBA00023004"/>
    </source>
</evidence>
<dbReference type="GO" id="GO:0005506">
    <property type="term" value="F:iron ion binding"/>
    <property type="evidence" value="ECO:0007669"/>
    <property type="project" value="InterPro"/>
</dbReference>
<organism evidence="11 12">
    <name type="scientific">Agaricus bisporus var. burnettii</name>
    <dbReference type="NCBI Taxonomy" id="192524"/>
    <lineage>
        <taxon>Eukaryota</taxon>
        <taxon>Fungi</taxon>
        <taxon>Dikarya</taxon>
        <taxon>Basidiomycota</taxon>
        <taxon>Agaricomycotina</taxon>
        <taxon>Agaricomycetes</taxon>
        <taxon>Agaricomycetidae</taxon>
        <taxon>Agaricales</taxon>
        <taxon>Agaricineae</taxon>
        <taxon>Agaricaceae</taxon>
        <taxon>Agaricus</taxon>
    </lineage>
</organism>
<dbReference type="InterPro" id="IPR002401">
    <property type="entry name" value="Cyt_P450_E_grp-I"/>
</dbReference>
<dbReference type="PANTHER" id="PTHR46300:SF7">
    <property type="entry name" value="P450, PUTATIVE (EUROFUNG)-RELATED"/>
    <property type="match status" value="1"/>
</dbReference>
<dbReference type="InterPro" id="IPR050364">
    <property type="entry name" value="Cytochrome_P450_fung"/>
</dbReference>
<accession>A0A8H7F7A3</accession>
<dbReference type="AlphaFoldDB" id="A0A8H7F7A3"/>
<evidence type="ECO:0000313" key="11">
    <source>
        <dbReference type="EMBL" id="KAF7782107.1"/>
    </source>
</evidence>
<keyword evidence="7 9" id="KW-0408">Iron</keyword>
<dbReference type="GO" id="GO:0016705">
    <property type="term" value="F:oxidoreductase activity, acting on paired donors, with incorporation or reduction of molecular oxygen"/>
    <property type="evidence" value="ECO:0007669"/>
    <property type="project" value="InterPro"/>
</dbReference>
<evidence type="ECO:0000256" key="5">
    <source>
        <dbReference type="ARBA" id="ARBA00022723"/>
    </source>
</evidence>
<evidence type="ECO:0000313" key="12">
    <source>
        <dbReference type="Proteomes" id="UP000629468"/>
    </source>
</evidence>
<keyword evidence="5 9" id="KW-0479">Metal-binding</keyword>
<dbReference type="CDD" id="cd11065">
    <property type="entry name" value="CYP64-like"/>
    <property type="match status" value="1"/>
</dbReference>
<keyword evidence="6 10" id="KW-0560">Oxidoreductase</keyword>
<comment type="pathway">
    <text evidence="2">Secondary metabolite biosynthesis.</text>
</comment>
<feature type="binding site" description="axial binding residue" evidence="9">
    <location>
        <position position="444"/>
    </location>
    <ligand>
        <name>heme</name>
        <dbReference type="ChEBI" id="CHEBI:30413"/>
    </ligand>
    <ligandPart>
        <name>Fe</name>
        <dbReference type="ChEBI" id="CHEBI:18248"/>
    </ligandPart>
</feature>
<dbReference type="GO" id="GO:0020037">
    <property type="term" value="F:heme binding"/>
    <property type="evidence" value="ECO:0007669"/>
    <property type="project" value="InterPro"/>
</dbReference>
<dbReference type="InterPro" id="IPR017972">
    <property type="entry name" value="Cyt_P450_CS"/>
</dbReference>
<gene>
    <name evidence="11" type="ORF">Agabi119p4_1483</name>
</gene>
<evidence type="ECO:0008006" key="13">
    <source>
        <dbReference type="Google" id="ProtNLM"/>
    </source>
</evidence>
<sequence>MGLTDFQNGLFICICVSALLAYYATRPPRNTPPSFASYRWPILGNAFSLPRKDGHIAYKRLGEQLGSKMFYFEVLGHSILIINDVEVARDLLEKRSAIYSCRPQLKMLTDVIGIKFLFGTMPYGEMWRNHRRVFQQHFSPKNIQGVHSRAVEFARKGLLPNIHQSSEDIYEHIKSFVGGVTLSLTYGLPVRRFNDPLVRESKEVFETANATALPGKYLVNQLPWLQHIPDWMPFTGFKEDGRQIRRQLLNLMERPFDESLKRMESGNIPECFVAESLREHQDGPDFEKQKTCVKEVALQVFSIAFEADVAGLMTLILAMAAHPEAQRKAQQEIDSVVGLHRLPDFSDKESLPYVNAMLKEVLRWNPIIPLGVPHLTTDVDEYEGYHIPKDCVVMANAYAMLHDETIFVDPEKFEPERFIKDGKINRNIPDPDDFATFGFGRRICPGSHIGLSMLYIVAVSILAVYDISPALSDAEGNPIPIVPKFRAMAVTCMPEPFRCKLTPRKDKNVEGLLKDYLGYEFI</sequence>
<evidence type="ECO:0000256" key="9">
    <source>
        <dbReference type="PIRSR" id="PIRSR602401-1"/>
    </source>
</evidence>
<dbReference type="PROSITE" id="PS00086">
    <property type="entry name" value="CYTOCHROME_P450"/>
    <property type="match status" value="1"/>
</dbReference>
<dbReference type="PRINTS" id="PR00463">
    <property type="entry name" value="EP450I"/>
</dbReference>
<evidence type="ECO:0000256" key="6">
    <source>
        <dbReference type="ARBA" id="ARBA00023002"/>
    </source>
</evidence>
<dbReference type="InterPro" id="IPR001128">
    <property type="entry name" value="Cyt_P450"/>
</dbReference>
<name>A0A8H7F7A3_AGABI</name>
<dbReference type="SUPFAM" id="SSF48264">
    <property type="entry name" value="Cytochrome P450"/>
    <property type="match status" value="1"/>
</dbReference>
<evidence type="ECO:0000256" key="4">
    <source>
        <dbReference type="ARBA" id="ARBA00022617"/>
    </source>
</evidence>
<keyword evidence="4 9" id="KW-0349">Heme</keyword>
<proteinExistence type="inferred from homology"/>
<keyword evidence="8 10" id="KW-0503">Monooxygenase</keyword>
<dbReference type="Gene3D" id="1.10.630.10">
    <property type="entry name" value="Cytochrome P450"/>
    <property type="match status" value="1"/>
</dbReference>
<dbReference type="EMBL" id="JABXXO010000003">
    <property type="protein sequence ID" value="KAF7782107.1"/>
    <property type="molecule type" value="Genomic_DNA"/>
</dbReference>
<dbReference type="Proteomes" id="UP000629468">
    <property type="component" value="Unassembled WGS sequence"/>
</dbReference>
<comment type="cofactor">
    <cofactor evidence="1 9">
        <name>heme</name>
        <dbReference type="ChEBI" id="CHEBI:30413"/>
    </cofactor>
</comment>
<comment type="similarity">
    <text evidence="3 10">Belongs to the cytochrome P450 family.</text>
</comment>
<evidence type="ECO:0000256" key="3">
    <source>
        <dbReference type="ARBA" id="ARBA00010617"/>
    </source>
</evidence>